<dbReference type="SUPFAM" id="SSF55681">
    <property type="entry name" value="Class II aaRS and biotin synthetases"/>
    <property type="match status" value="1"/>
</dbReference>
<dbReference type="NCBIfam" id="NF008935">
    <property type="entry name" value="PRK12292.1-1"/>
    <property type="match status" value="1"/>
</dbReference>
<evidence type="ECO:0000259" key="10">
    <source>
        <dbReference type="Pfam" id="PF13393"/>
    </source>
</evidence>
<dbReference type="RefSeq" id="WP_103921812.1">
    <property type="nucleotide sequence ID" value="NZ_FMSV02000546.1"/>
</dbReference>
<dbReference type="Pfam" id="PF13393">
    <property type="entry name" value="tRNA-synt_His"/>
    <property type="match status" value="1"/>
</dbReference>
<dbReference type="PANTHER" id="PTHR43707">
    <property type="entry name" value="HISTIDYL-TRNA SYNTHETASE"/>
    <property type="match status" value="1"/>
</dbReference>
<comment type="similarity">
    <text evidence="3 8">Belongs to the class-II aminoacyl-tRNA synthetase family. HisZ subfamily.</text>
</comment>
<evidence type="ECO:0000256" key="8">
    <source>
        <dbReference type="HAMAP-Rule" id="MF_00125"/>
    </source>
</evidence>
<comment type="function">
    <text evidence="7 8">Required for the first step of histidine biosynthesis. May allow the feedback regulation of ATP phosphoribosyltransferase activity by histidine.</text>
</comment>
<dbReference type="NCBIfam" id="TIGR00443">
    <property type="entry name" value="hisZ_biosyn_reg"/>
    <property type="match status" value="1"/>
</dbReference>
<dbReference type="GO" id="GO:0005737">
    <property type="term" value="C:cytoplasm"/>
    <property type="evidence" value="ECO:0007669"/>
    <property type="project" value="UniProtKB-SubCell"/>
</dbReference>
<comment type="subunit">
    <text evidence="4 8">Heteromultimer composed of HisG and HisZ subunits.</text>
</comment>
<evidence type="ECO:0000256" key="5">
    <source>
        <dbReference type="ARBA" id="ARBA00020397"/>
    </source>
</evidence>
<feature type="binding site" evidence="9">
    <location>
        <begin position="83"/>
        <end position="85"/>
    </location>
    <ligand>
        <name>L-histidine</name>
        <dbReference type="ChEBI" id="CHEBI:57595"/>
    </ligand>
</feature>
<comment type="pathway">
    <text evidence="2 8">Amino-acid biosynthesis; L-histidine biosynthesis; L-histidine from 5-phospho-alpha-D-ribose 1-diphosphate: step 1/9.</text>
</comment>
<accession>A0A1H6FFY2</accession>
<dbReference type="EMBL" id="FMSV02000546">
    <property type="protein sequence ID" value="SEH08249.1"/>
    <property type="molecule type" value="Genomic_DNA"/>
</dbReference>
<evidence type="ECO:0000256" key="4">
    <source>
        <dbReference type="ARBA" id="ARBA00011496"/>
    </source>
</evidence>
<gene>
    <name evidence="8 11" type="primary">hisZ</name>
    <name evidence="11" type="ORF">MBHS_04140</name>
</gene>
<protein>
    <recommendedName>
        <fullName evidence="5 8">ATP phosphoribosyltransferase regulatory subunit</fullName>
    </recommendedName>
</protein>
<dbReference type="HAMAP" id="MF_00125">
    <property type="entry name" value="HisZ"/>
    <property type="match status" value="1"/>
</dbReference>
<evidence type="ECO:0000256" key="1">
    <source>
        <dbReference type="ARBA" id="ARBA00004496"/>
    </source>
</evidence>
<dbReference type="OrthoDB" id="9769617at2"/>
<keyword evidence="11" id="KW-0328">Glycosyltransferase</keyword>
<dbReference type="PANTHER" id="PTHR43707:SF1">
    <property type="entry name" value="HISTIDINE--TRNA LIGASE, MITOCHONDRIAL-RELATED"/>
    <property type="match status" value="1"/>
</dbReference>
<evidence type="ECO:0000256" key="2">
    <source>
        <dbReference type="ARBA" id="ARBA00004667"/>
    </source>
</evidence>
<keyword evidence="6 8" id="KW-0963">Cytoplasm</keyword>
<feature type="binding site" evidence="9">
    <location>
        <position position="130"/>
    </location>
    <ligand>
        <name>L-histidine</name>
        <dbReference type="ChEBI" id="CHEBI:57595"/>
    </ligand>
</feature>
<evidence type="ECO:0000256" key="9">
    <source>
        <dbReference type="PIRSR" id="PIRSR001549-1"/>
    </source>
</evidence>
<dbReference type="GO" id="GO:0016757">
    <property type="term" value="F:glycosyltransferase activity"/>
    <property type="evidence" value="ECO:0007669"/>
    <property type="project" value="UniProtKB-KW"/>
</dbReference>
<evidence type="ECO:0000256" key="7">
    <source>
        <dbReference type="ARBA" id="ARBA00025246"/>
    </source>
</evidence>
<evidence type="ECO:0000313" key="11">
    <source>
        <dbReference type="EMBL" id="SEH08249.1"/>
    </source>
</evidence>
<dbReference type="Proteomes" id="UP000236724">
    <property type="component" value="Unassembled WGS sequence"/>
</dbReference>
<dbReference type="NCBIfam" id="NF009086">
    <property type="entry name" value="PRK12421.1"/>
    <property type="match status" value="1"/>
</dbReference>
<evidence type="ECO:0000256" key="6">
    <source>
        <dbReference type="ARBA" id="ARBA00022490"/>
    </source>
</evidence>
<dbReference type="PIRSF" id="PIRSF001549">
    <property type="entry name" value="His-tRNA_synth"/>
    <property type="match status" value="1"/>
</dbReference>
<dbReference type="AlphaFoldDB" id="A0A1H6FFY2"/>
<keyword evidence="8" id="KW-0028">Amino-acid biosynthesis</keyword>
<name>A0A1H6FFY2_9GAMM</name>
<dbReference type="InterPro" id="IPR004517">
    <property type="entry name" value="HisZ"/>
</dbReference>
<dbReference type="GO" id="GO:0000105">
    <property type="term" value="P:L-histidine biosynthetic process"/>
    <property type="evidence" value="ECO:0007669"/>
    <property type="project" value="UniProtKB-UniRule"/>
</dbReference>
<sequence>MPTVNRWLLPEGVHELLPQQAACLEQVRRRLLDTYTSWGYELIFPPFIEYLDSLLSGAGADLDLQTFKLTDQLTGRLMGIRADITPQIARLDAHQLKTEAPNRFCYLGTVLHTRPDGFSHSRTPLQVGAELYGYPGIAGDIEVLRLMQETLRITGIEDYYIDLGHVAIYRELCKQAQLDDEQENRLFDAMQRKALSEINALLSDWQIHPTLHTMLSRLPELHGGLEVLSEAEQVFEAAGDVVLSALDDLRTLATALSKQNLHVDLAELRGYSYHTGAVFSAYVPEHGQAIAQGGRYDHIGEAFGHPRPATGFSTDLITLVSFMACDKRSQKIFAPISDLAHQAEQVQQIQQLREQGHIVVQSLPSQEASAQDMGCEQILVYQDGNWVIQAIDD</sequence>
<dbReference type="InterPro" id="IPR041715">
    <property type="entry name" value="HisRS-like_core"/>
</dbReference>
<keyword evidence="11" id="KW-0808">Transferase</keyword>
<evidence type="ECO:0000313" key="12">
    <source>
        <dbReference type="Proteomes" id="UP000236724"/>
    </source>
</evidence>
<keyword evidence="8" id="KW-0368">Histidine biosynthesis</keyword>
<dbReference type="CDD" id="cd00773">
    <property type="entry name" value="HisRS-like_core"/>
    <property type="match status" value="1"/>
</dbReference>
<dbReference type="GO" id="GO:0006427">
    <property type="term" value="P:histidyl-tRNA aminoacylation"/>
    <property type="evidence" value="ECO:0007669"/>
    <property type="project" value="TreeGrafter"/>
</dbReference>
<proteinExistence type="inferred from homology"/>
<evidence type="ECO:0000256" key="3">
    <source>
        <dbReference type="ARBA" id="ARBA00005539"/>
    </source>
</evidence>
<dbReference type="Gene3D" id="3.30.930.10">
    <property type="entry name" value="Bira Bifunctional Protein, Domain 2"/>
    <property type="match status" value="1"/>
</dbReference>
<comment type="miscellaneous">
    <text evidence="8">This function is generally fulfilled by the C-terminal part of HisG, which is missing in some bacteria such as this one.</text>
</comment>
<comment type="subcellular location">
    <subcellularLocation>
        <location evidence="1 8">Cytoplasm</location>
    </subcellularLocation>
</comment>
<feature type="binding site" evidence="9">
    <location>
        <position position="269"/>
    </location>
    <ligand>
        <name>L-histidine</name>
        <dbReference type="ChEBI" id="CHEBI:57595"/>
    </ligand>
</feature>
<organism evidence="11 12">
    <name type="scientific">Candidatus Venteria ishoeyi</name>
    <dbReference type="NCBI Taxonomy" id="1899563"/>
    <lineage>
        <taxon>Bacteria</taxon>
        <taxon>Pseudomonadati</taxon>
        <taxon>Pseudomonadota</taxon>
        <taxon>Gammaproteobacteria</taxon>
        <taxon>Thiotrichales</taxon>
        <taxon>Thiotrichaceae</taxon>
        <taxon>Venteria</taxon>
    </lineage>
</organism>
<dbReference type="InterPro" id="IPR045864">
    <property type="entry name" value="aa-tRNA-synth_II/BPL/LPL"/>
</dbReference>
<dbReference type="UniPathway" id="UPA00031">
    <property type="reaction ID" value="UER00006"/>
</dbReference>
<feature type="binding site" evidence="9">
    <location>
        <position position="126"/>
    </location>
    <ligand>
        <name>L-histidine</name>
        <dbReference type="ChEBI" id="CHEBI:57595"/>
    </ligand>
</feature>
<keyword evidence="12" id="KW-1185">Reference proteome</keyword>
<reference evidence="11 12" key="1">
    <citation type="submission" date="2016-10" db="EMBL/GenBank/DDBJ databases">
        <authorList>
            <person name="de Groot N.N."/>
        </authorList>
    </citation>
    <scope>NUCLEOTIDE SEQUENCE [LARGE SCALE GENOMIC DNA]</scope>
    <source>
        <strain evidence="11">MBHS1</strain>
    </source>
</reference>
<feature type="domain" description="Class II Histidinyl-tRNA synthetase (HisRS)-like catalytic core" evidence="10">
    <location>
        <begin position="12"/>
        <end position="318"/>
    </location>
</feature>
<dbReference type="GO" id="GO:0004821">
    <property type="term" value="F:histidine-tRNA ligase activity"/>
    <property type="evidence" value="ECO:0007669"/>
    <property type="project" value="TreeGrafter"/>
</dbReference>
<dbReference type="InterPro" id="IPR004516">
    <property type="entry name" value="HisRS/HisZ"/>
</dbReference>